<gene>
    <name evidence="5" type="ORF">HJG44_07690</name>
</gene>
<dbReference type="GO" id="GO:0015977">
    <property type="term" value="P:carbon fixation"/>
    <property type="evidence" value="ECO:0007669"/>
    <property type="project" value="UniProtKB-ARBA"/>
</dbReference>
<comment type="similarity">
    <text evidence="1">Belongs to the AccD/PCCB family.</text>
</comment>
<proteinExistence type="inferred from homology"/>
<dbReference type="Gene3D" id="3.90.226.10">
    <property type="entry name" value="2-enoyl-CoA Hydratase, Chain A, domain 1"/>
    <property type="match status" value="2"/>
</dbReference>
<evidence type="ECO:0000256" key="1">
    <source>
        <dbReference type="ARBA" id="ARBA00006102"/>
    </source>
</evidence>
<dbReference type="GO" id="GO:0009317">
    <property type="term" value="C:acetyl-CoA carboxylase complex"/>
    <property type="evidence" value="ECO:0007669"/>
    <property type="project" value="UniProtKB-ARBA"/>
</dbReference>
<comment type="caution">
    <text evidence="5">The sequence shown here is derived from an EMBL/GenBank/DDBJ whole genome shotgun (WGS) entry which is preliminary data.</text>
</comment>
<evidence type="ECO:0000259" key="3">
    <source>
        <dbReference type="PROSITE" id="PS50980"/>
    </source>
</evidence>
<dbReference type="SUPFAM" id="SSF52096">
    <property type="entry name" value="ClpP/crotonase"/>
    <property type="match status" value="2"/>
</dbReference>
<name>A0A849HXL5_9HYPH</name>
<dbReference type="Pfam" id="PF01039">
    <property type="entry name" value="Carboxyl_trans"/>
    <property type="match status" value="1"/>
</dbReference>
<dbReference type="AlphaFoldDB" id="A0A849HXL5"/>
<evidence type="ECO:0000256" key="2">
    <source>
        <dbReference type="ARBA" id="ARBA00074538"/>
    </source>
</evidence>
<feature type="domain" description="CoA carboxyltransferase C-terminal" evidence="4">
    <location>
        <begin position="264"/>
        <end position="502"/>
    </location>
</feature>
<dbReference type="FunFam" id="3.90.226.10:FF:000017">
    <property type="entry name" value="Propionyl-CoA carboxylase subunit beta 5"/>
    <property type="match status" value="1"/>
</dbReference>
<dbReference type="FunFam" id="3.90.226.10:FF:000016">
    <property type="entry name" value="Propionyl-CoA carboxylase, beta subunit"/>
    <property type="match status" value="1"/>
</dbReference>
<evidence type="ECO:0000313" key="6">
    <source>
        <dbReference type="Proteomes" id="UP000564885"/>
    </source>
</evidence>
<dbReference type="PANTHER" id="PTHR43842:SF2">
    <property type="entry name" value="PROPIONYL-COA CARBOXYLASE BETA CHAIN, MITOCHONDRIAL"/>
    <property type="match status" value="1"/>
</dbReference>
<protein>
    <recommendedName>
        <fullName evidence="2">Propionyl-CoA carboxylase beta chain</fullName>
    </recommendedName>
</protein>
<dbReference type="GO" id="GO:0003989">
    <property type="term" value="F:acetyl-CoA carboxylase activity"/>
    <property type="evidence" value="ECO:0007669"/>
    <property type="project" value="UniProtKB-ARBA"/>
</dbReference>
<feature type="domain" description="CoA carboxyltransferase N-terminal" evidence="3">
    <location>
        <begin position="1"/>
        <end position="257"/>
    </location>
</feature>
<dbReference type="GO" id="GO:0004658">
    <property type="term" value="F:propionyl-CoA carboxylase activity"/>
    <property type="evidence" value="ECO:0007669"/>
    <property type="project" value="UniProtKB-ARBA"/>
</dbReference>
<dbReference type="RefSeq" id="WP_171217763.1">
    <property type="nucleotide sequence ID" value="NZ_JABEPP010000002.1"/>
</dbReference>
<dbReference type="InterPro" id="IPR011762">
    <property type="entry name" value="COA_CT_N"/>
</dbReference>
<reference evidence="5 6" key="1">
    <citation type="submission" date="2020-04" db="EMBL/GenBank/DDBJ databases">
        <title>Enterovirga sp. isolate from soil.</title>
        <authorList>
            <person name="Chea S."/>
            <person name="Kim D.-U."/>
        </authorList>
    </citation>
    <scope>NUCLEOTIDE SEQUENCE [LARGE SCALE GENOMIC DNA]</scope>
    <source>
        <strain evidence="5 6">DB1703</strain>
    </source>
</reference>
<keyword evidence="6" id="KW-1185">Reference proteome</keyword>
<evidence type="ECO:0000313" key="5">
    <source>
        <dbReference type="EMBL" id="NNM72276.1"/>
    </source>
</evidence>
<accession>A0A849HXL5</accession>
<dbReference type="InterPro" id="IPR029045">
    <property type="entry name" value="ClpP/crotonase-like_dom_sf"/>
</dbReference>
<dbReference type="PROSITE" id="PS50989">
    <property type="entry name" value="COA_CT_CTER"/>
    <property type="match status" value="1"/>
</dbReference>
<organism evidence="5 6">
    <name type="scientific">Enterovirga aerilata</name>
    <dbReference type="NCBI Taxonomy" id="2730920"/>
    <lineage>
        <taxon>Bacteria</taxon>
        <taxon>Pseudomonadati</taxon>
        <taxon>Pseudomonadota</taxon>
        <taxon>Alphaproteobacteria</taxon>
        <taxon>Hyphomicrobiales</taxon>
        <taxon>Methylobacteriaceae</taxon>
        <taxon>Enterovirga</taxon>
    </lineage>
</organism>
<dbReference type="EMBL" id="JABEPP010000002">
    <property type="protein sequence ID" value="NNM72276.1"/>
    <property type="molecule type" value="Genomic_DNA"/>
</dbReference>
<evidence type="ECO:0000259" key="4">
    <source>
        <dbReference type="PROSITE" id="PS50989"/>
    </source>
</evidence>
<dbReference type="Proteomes" id="UP000564885">
    <property type="component" value="Unassembled WGS sequence"/>
</dbReference>
<sequence>MKEMLELLAERRAAARLGGGEKRIAAQHGRGKLTARERLELLLDHGSFEEFDMFVQHGCTDFGMAEVKIPGDGVVTGWGTINGRTVFVFSKDFTVFGGSLSEAHARKITKIQDMALKARAPIIGLFDAGGARIQEGVAALGGYGEVFKRNVIASGVIPQISLIMGPCAGGDVYSPAMTDFIFMVRDTSYMFVTGPDVVKTVTNEIVTAEELGGAKVHTTRSSIADGAYDNDVEALLQMRRLVDFLPASNTEPVPVWESFDDVDRLDRSLDTLVPDNPNKPYDMKELILKVVDEGDFFEIQEAFAKNIITGFGRIEGHTVGFVANQPMVLAGVLDADASRKGARFVRFCDAFNIPIVTFEDVPGFLPGTAQEYGGLIKHGAKLLFAYSEATVPLVTVITRKAFGGAYDVMASKHVGGDVNYAWPTAQIAVMGAKGAVEIIFRGMDAEGIAQKTKEYEDRFLSPFVAAERGYIDEVIMPHSTRRRIARALAMLREKKVEMPLKKHDNIPL</sequence>
<dbReference type="InterPro" id="IPR011763">
    <property type="entry name" value="COA_CT_C"/>
</dbReference>
<dbReference type="InterPro" id="IPR034733">
    <property type="entry name" value="AcCoA_carboxyl_beta"/>
</dbReference>
<dbReference type="PROSITE" id="PS50980">
    <property type="entry name" value="COA_CT_NTER"/>
    <property type="match status" value="1"/>
</dbReference>
<dbReference type="PANTHER" id="PTHR43842">
    <property type="entry name" value="PROPIONYL-COA CARBOXYLASE BETA CHAIN"/>
    <property type="match status" value="1"/>
</dbReference>
<dbReference type="InterPro" id="IPR051047">
    <property type="entry name" value="AccD/PCCB"/>
</dbReference>